<organism evidence="2 3">
    <name type="scientific">Somion occarium</name>
    <dbReference type="NCBI Taxonomy" id="3059160"/>
    <lineage>
        <taxon>Eukaryota</taxon>
        <taxon>Fungi</taxon>
        <taxon>Dikarya</taxon>
        <taxon>Basidiomycota</taxon>
        <taxon>Agaricomycotina</taxon>
        <taxon>Agaricomycetes</taxon>
        <taxon>Polyporales</taxon>
        <taxon>Cerrenaceae</taxon>
        <taxon>Somion</taxon>
    </lineage>
</organism>
<accession>A0ABP1CT67</accession>
<feature type="transmembrane region" description="Helical" evidence="1">
    <location>
        <begin position="104"/>
        <end position="125"/>
    </location>
</feature>
<keyword evidence="1" id="KW-1133">Transmembrane helix</keyword>
<dbReference type="Proteomes" id="UP001497453">
    <property type="component" value="Chromosome 11"/>
</dbReference>
<sequence length="322" mass="36245">MMRASRYCSKMPQFPSSAATASSLVFLAIYMLMPPAFPFPPITVFQAHLLAAFFTFSYVGSLYISKNARLRFSSKAVDTSGEMPRTREEEERWRDDPDVIKARLLAASLSTFVDCAAVFLLFWHLDGGRKALIRGSLSGVLIRLGFRSSKDAAEALLPCLTAPALFIGPIYVCFLSSTLPFQSEWSVRGTLLPIIWSWQGWRNYFVVGSDYRGNRLSGMHPRRLSRRRCVTIQNDISISTVVRRGAPAPCLGRLQPLRPDVGRSQASSADYIIPAGLHYALWLSLRIPIPTHRIFDSTDLVTYFLQHHGFAWIRSRSYTLPT</sequence>
<proteinExistence type="predicted"/>
<keyword evidence="1" id="KW-0812">Transmembrane</keyword>
<dbReference type="PANTHER" id="PTHR13046:SF0">
    <property type="entry name" value="CAAX PRENYL PROTEASE 2"/>
    <property type="match status" value="1"/>
</dbReference>
<feature type="transmembrane region" description="Helical" evidence="1">
    <location>
        <begin position="48"/>
        <end position="65"/>
    </location>
</feature>
<evidence type="ECO:0000313" key="3">
    <source>
        <dbReference type="Proteomes" id="UP001497453"/>
    </source>
</evidence>
<dbReference type="EMBL" id="OZ037954">
    <property type="protein sequence ID" value="CAL1698868.1"/>
    <property type="molecule type" value="Genomic_DNA"/>
</dbReference>
<name>A0ABP1CT67_9APHY</name>
<gene>
    <name evidence="2" type="ORF">GFSPODELE1_LOCUS2367</name>
</gene>
<dbReference type="InterPro" id="IPR039731">
    <property type="entry name" value="Rce1"/>
</dbReference>
<keyword evidence="1" id="KW-0472">Membrane</keyword>
<keyword evidence="3" id="KW-1185">Reference proteome</keyword>
<reference evidence="3" key="1">
    <citation type="submission" date="2024-04" db="EMBL/GenBank/DDBJ databases">
        <authorList>
            <person name="Shaw F."/>
            <person name="Minotto A."/>
        </authorList>
    </citation>
    <scope>NUCLEOTIDE SEQUENCE [LARGE SCALE GENOMIC DNA]</scope>
</reference>
<protein>
    <submittedName>
        <fullName evidence="2">Uncharacterized protein</fullName>
    </submittedName>
</protein>
<evidence type="ECO:0000313" key="2">
    <source>
        <dbReference type="EMBL" id="CAL1698868.1"/>
    </source>
</evidence>
<evidence type="ECO:0000256" key="1">
    <source>
        <dbReference type="SAM" id="Phobius"/>
    </source>
</evidence>
<dbReference type="PANTHER" id="PTHR13046">
    <property type="entry name" value="PROTEASE U48 CAAX PRENYL PROTEASE RCE1"/>
    <property type="match status" value="1"/>
</dbReference>